<dbReference type="Proteomes" id="UP001458880">
    <property type="component" value="Unassembled WGS sequence"/>
</dbReference>
<dbReference type="InterPro" id="IPR043502">
    <property type="entry name" value="DNA/RNA_pol_sf"/>
</dbReference>
<dbReference type="PROSITE" id="PS50878">
    <property type="entry name" value="RT_POL"/>
    <property type="match status" value="1"/>
</dbReference>
<dbReference type="AlphaFoldDB" id="A0AAW1MJR5"/>
<dbReference type="EMBL" id="JASPKY010000045">
    <property type="protein sequence ID" value="KAK9745805.1"/>
    <property type="molecule type" value="Genomic_DNA"/>
</dbReference>
<protein>
    <recommendedName>
        <fullName evidence="1">Reverse transcriptase domain-containing protein</fullName>
    </recommendedName>
</protein>
<dbReference type="Gene3D" id="3.10.10.10">
    <property type="entry name" value="HIV Type 1 Reverse Transcriptase, subunit A, domain 1"/>
    <property type="match status" value="1"/>
</dbReference>
<keyword evidence="3" id="KW-1185">Reference proteome</keyword>
<dbReference type="PANTHER" id="PTHR33064">
    <property type="entry name" value="POL PROTEIN"/>
    <property type="match status" value="1"/>
</dbReference>
<dbReference type="Pfam" id="PF00078">
    <property type="entry name" value="RVT_1"/>
    <property type="match status" value="1"/>
</dbReference>
<accession>A0AAW1MJR5</accession>
<dbReference type="InterPro" id="IPR043128">
    <property type="entry name" value="Rev_trsase/Diguanyl_cyclase"/>
</dbReference>
<dbReference type="InterPro" id="IPR051320">
    <property type="entry name" value="Viral_Replic_Matur_Polypro"/>
</dbReference>
<dbReference type="SUPFAM" id="SSF56672">
    <property type="entry name" value="DNA/RNA polymerases"/>
    <property type="match status" value="1"/>
</dbReference>
<evidence type="ECO:0000259" key="1">
    <source>
        <dbReference type="PROSITE" id="PS50878"/>
    </source>
</evidence>
<dbReference type="PANTHER" id="PTHR33064:SF37">
    <property type="entry name" value="RIBONUCLEASE H"/>
    <property type="match status" value="1"/>
</dbReference>
<organism evidence="2 3">
    <name type="scientific">Popillia japonica</name>
    <name type="common">Japanese beetle</name>
    <dbReference type="NCBI Taxonomy" id="7064"/>
    <lineage>
        <taxon>Eukaryota</taxon>
        <taxon>Metazoa</taxon>
        <taxon>Ecdysozoa</taxon>
        <taxon>Arthropoda</taxon>
        <taxon>Hexapoda</taxon>
        <taxon>Insecta</taxon>
        <taxon>Pterygota</taxon>
        <taxon>Neoptera</taxon>
        <taxon>Endopterygota</taxon>
        <taxon>Coleoptera</taxon>
        <taxon>Polyphaga</taxon>
        <taxon>Scarabaeiformia</taxon>
        <taxon>Scarabaeidae</taxon>
        <taxon>Rutelinae</taxon>
        <taxon>Popillia</taxon>
    </lineage>
</organism>
<evidence type="ECO:0000313" key="3">
    <source>
        <dbReference type="Proteomes" id="UP001458880"/>
    </source>
</evidence>
<feature type="domain" description="Reverse transcriptase" evidence="1">
    <location>
        <begin position="142"/>
        <end position="285"/>
    </location>
</feature>
<dbReference type="InterPro" id="IPR000477">
    <property type="entry name" value="RT_dom"/>
</dbReference>
<proteinExistence type="predicted"/>
<reference evidence="2 3" key="1">
    <citation type="journal article" date="2024" name="BMC Genomics">
        <title>De novo assembly and annotation of Popillia japonica's genome with initial clues to its potential as an invasive pest.</title>
        <authorList>
            <person name="Cucini C."/>
            <person name="Boschi S."/>
            <person name="Funari R."/>
            <person name="Cardaioli E."/>
            <person name="Iannotti N."/>
            <person name="Marturano G."/>
            <person name="Paoli F."/>
            <person name="Bruttini M."/>
            <person name="Carapelli A."/>
            <person name="Frati F."/>
            <person name="Nardi F."/>
        </authorList>
    </citation>
    <scope>NUCLEOTIDE SEQUENCE [LARGE SCALE GENOMIC DNA]</scope>
    <source>
        <strain evidence="2">DMR45628</strain>
    </source>
</reference>
<name>A0AAW1MJR5_POPJA</name>
<evidence type="ECO:0000313" key="2">
    <source>
        <dbReference type="EMBL" id="KAK9745805.1"/>
    </source>
</evidence>
<dbReference type="GO" id="GO:0071897">
    <property type="term" value="P:DNA biosynthetic process"/>
    <property type="evidence" value="ECO:0007669"/>
    <property type="project" value="UniProtKB-ARBA"/>
</dbReference>
<gene>
    <name evidence="2" type="ORF">QE152_g6619</name>
</gene>
<dbReference type="Gene3D" id="3.30.70.270">
    <property type="match status" value="1"/>
</dbReference>
<sequence length="285" mass="32901">MMGEFLVIRGIPRDGILGMDILKEIEAIVDVKKETLVLEDGLIPWIKEECDDEVILNCMRVKGNLEEEYDFENMVINCPQELQSFVKEIFRCNQTLVDASPRCAVQYEHVLEVDESKPFKFRSYPIPKCLEEKVELEIKKMLKDDVIERGVTRYINPLLVVKKKNGDIRLVLDARYLNQRTKPQFETPVNVENLLTKCHDSKIFSKLDLRSSFWLVPLSKESRKYCGFLVNGHCYVFKKVPFGLSSSSAALIRVMQQILSPLMVIVMYSRKFPLVSAVQVQLSSE</sequence>
<comment type="caution">
    <text evidence="2">The sequence shown here is derived from an EMBL/GenBank/DDBJ whole genome shotgun (WGS) entry which is preliminary data.</text>
</comment>
<dbReference type="Gene3D" id="2.40.70.10">
    <property type="entry name" value="Acid Proteases"/>
    <property type="match status" value="1"/>
</dbReference>
<dbReference type="CDD" id="cd01647">
    <property type="entry name" value="RT_LTR"/>
    <property type="match status" value="1"/>
</dbReference>
<dbReference type="InterPro" id="IPR021109">
    <property type="entry name" value="Peptidase_aspartic_dom_sf"/>
</dbReference>